<reference evidence="2 3" key="1">
    <citation type="submission" date="2018-08" db="EMBL/GenBank/DDBJ databases">
        <title>Recombination of ecologically and evolutionarily significant loci maintains genetic cohesion in the Pseudomonas syringae species complex.</title>
        <authorList>
            <person name="Dillon M."/>
            <person name="Thakur S."/>
            <person name="Almeida R.N.D."/>
            <person name="Weir B.S."/>
            <person name="Guttman D.S."/>
        </authorList>
    </citation>
    <scope>NUCLEOTIDE SEQUENCE [LARGE SCALE GENOMIC DNA]</scope>
    <source>
        <strain evidence="2 3">ICMP 3706</strain>
    </source>
</reference>
<dbReference type="Gene3D" id="3.30.450.20">
    <property type="entry name" value="PAS domain"/>
    <property type="match status" value="1"/>
</dbReference>
<proteinExistence type="predicted"/>
<dbReference type="SMART" id="SM00091">
    <property type="entry name" value="PAS"/>
    <property type="match status" value="1"/>
</dbReference>
<evidence type="ECO:0000313" key="2">
    <source>
        <dbReference type="EMBL" id="RMP10796.1"/>
    </source>
</evidence>
<dbReference type="Proteomes" id="UP000281604">
    <property type="component" value="Unassembled WGS sequence"/>
</dbReference>
<protein>
    <recommendedName>
        <fullName evidence="1">PAS domain-containing protein</fullName>
    </recommendedName>
</protein>
<dbReference type="AlphaFoldDB" id="A0A3M4AXC2"/>
<dbReference type="InterPro" id="IPR035965">
    <property type="entry name" value="PAS-like_dom_sf"/>
</dbReference>
<dbReference type="InterPro" id="IPR000014">
    <property type="entry name" value="PAS"/>
</dbReference>
<organism evidence="2 3">
    <name type="scientific">Pseudomonas syringae pv. persicae</name>
    <dbReference type="NCBI Taxonomy" id="237306"/>
    <lineage>
        <taxon>Bacteria</taxon>
        <taxon>Pseudomonadati</taxon>
        <taxon>Pseudomonadota</taxon>
        <taxon>Gammaproteobacteria</taxon>
        <taxon>Pseudomonadales</taxon>
        <taxon>Pseudomonadaceae</taxon>
        <taxon>Pseudomonas</taxon>
    </lineage>
</organism>
<evidence type="ECO:0000259" key="1">
    <source>
        <dbReference type="PROSITE" id="PS50112"/>
    </source>
</evidence>
<accession>A0A3M4AXC2</accession>
<dbReference type="Pfam" id="PF13188">
    <property type="entry name" value="PAS_8"/>
    <property type="match status" value="1"/>
</dbReference>
<dbReference type="CDD" id="cd00130">
    <property type="entry name" value="PAS"/>
    <property type="match status" value="1"/>
</dbReference>
<gene>
    <name evidence="2" type="ORF">ALQ30_200605</name>
</gene>
<dbReference type="SUPFAM" id="SSF55785">
    <property type="entry name" value="PYP-like sensor domain (PAS domain)"/>
    <property type="match status" value="1"/>
</dbReference>
<evidence type="ECO:0000313" key="3">
    <source>
        <dbReference type="Proteomes" id="UP000281604"/>
    </source>
</evidence>
<feature type="domain" description="PAS" evidence="1">
    <location>
        <begin position="17"/>
        <end position="64"/>
    </location>
</feature>
<dbReference type="PROSITE" id="PS50112">
    <property type="entry name" value="PAS"/>
    <property type="match status" value="1"/>
</dbReference>
<sequence>MAGLMIDISDREALRLSEGRFASVFAQCPDAMIIASLIDEHIMDANQAFVEHTGLSIEEVIGKTPTELDLWAVPGIGPKVPQQLQTGNIHNLEIPFRRKNGRTF</sequence>
<name>A0A3M4AXC2_9PSED</name>
<comment type="caution">
    <text evidence="2">The sequence shown here is derived from an EMBL/GenBank/DDBJ whole genome shotgun (WGS) entry which is preliminary data.</text>
</comment>
<dbReference type="NCBIfam" id="TIGR00229">
    <property type="entry name" value="sensory_box"/>
    <property type="match status" value="1"/>
</dbReference>
<dbReference type="EMBL" id="RBQE01000152">
    <property type="protein sequence ID" value="RMP10796.1"/>
    <property type="molecule type" value="Genomic_DNA"/>
</dbReference>